<dbReference type="InterPro" id="IPR029039">
    <property type="entry name" value="Flavoprotein-like_sf"/>
</dbReference>
<organism evidence="1 2">
    <name type="scientific">Pseudovibrio ascidiaceicola</name>
    <dbReference type="NCBI Taxonomy" id="285279"/>
    <lineage>
        <taxon>Bacteria</taxon>
        <taxon>Pseudomonadati</taxon>
        <taxon>Pseudomonadota</taxon>
        <taxon>Alphaproteobacteria</taxon>
        <taxon>Hyphomicrobiales</taxon>
        <taxon>Stappiaceae</taxon>
        <taxon>Pseudovibrio</taxon>
    </lineage>
</organism>
<keyword evidence="2" id="KW-1185">Reference proteome</keyword>
<dbReference type="NCBIfam" id="TIGR00333">
    <property type="entry name" value="nrdI"/>
    <property type="match status" value="1"/>
</dbReference>
<dbReference type="SUPFAM" id="SSF52218">
    <property type="entry name" value="Flavoproteins"/>
    <property type="match status" value="1"/>
</dbReference>
<sequence>MLQMADPFVLITPTYADGEGRGAVHKQVIRFLNDAANRNLLRGVIASGNRNFGAFFAHAGTIIAAKCSCPCLYKFELAGTETDIARVRQGLDLFWKQQH</sequence>
<dbReference type="Pfam" id="PF07972">
    <property type="entry name" value="Flavodoxin_NdrI"/>
    <property type="match status" value="1"/>
</dbReference>
<dbReference type="Gene3D" id="3.40.50.360">
    <property type="match status" value="1"/>
</dbReference>
<evidence type="ECO:0000313" key="1">
    <source>
        <dbReference type="EMBL" id="SFL20830.1"/>
    </source>
</evidence>
<dbReference type="PANTHER" id="PTHR37297:SF1">
    <property type="entry name" value="PROTEIN NRDI"/>
    <property type="match status" value="1"/>
</dbReference>
<protein>
    <submittedName>
        <fullName evidence="1">Protein involved in ribonucleotide reduction</fullName>
    </submittedName>
</protein>
<accession>A0A1I4FU68</accession>
<proteinExistence type="predicted"/>
<dbReference type="PANTHER" id="PTHR37297">
    <property type="entry name" value="PROTEIN NRDI"/>
    <property type="match status" value="1"/>
</dbReference>
<dbReference type="InterPro" id="IPR004465">
    <property type="entry name" value="RNR_NrdI"/>
</dbReference>
<gene>
    <name evidence="1" type="ORF">SAMN04488518_12213</name>
</gene>
<name>A0A1I4FU68_9HYPH</name>
<evidence type="ECO:0000313" key="2">
    <source>
        <dbReference type="Proteomes" id="UP000199598"/>
    </source>
</evidence>
<dbReference type="EMBL" id="FOSK01000022">
    <property type="protein sequence ID" value="SFL20830.1"/>
    <property type="molecule type" value="Genomic_DNA"/>
</dbReference>
<reference evidence="1 2" key="1">
    <citation type="submission" date="2016-10" db="EMBL/GenBank/DDBJ databases">
        <authorList>
            <person name="Varghese N."/>
            <person name="Submissions S."/>
        </authorList>
    </citation>
    <scope>NUCLEOTIDE SEQUENCE [LARGE SCALE GENOMIC DNA]</scope>
    <source>
        <strain evidence="1 2">DSM 16392</strain>
    </source>
</reference>
<dbReference type="Proteomes" id="UP000199598">
    <property type="component" value="Unassembled WGS sequence"/>
</dbReference>
<comment type="caution">
    <text evidence="1">The sequence shown here is derived from an EMBL/GenBank/DDBJ whole genome shotgun (WGS) entry which is preliminary data.</text>
</comment>
<dbReference type="PIRSF" id="PIRSF005087">
    <property type="entry name" value="NrdI"/>
    <property type="match status" value="1"/>
</dbReference>